<dbReference type="CDD" id="cd04301">
    <property type="entry name" value="NAT_SF"/>
    <property type="match status" value="1"/>
</dbReference>
<name>A0AAE9YNV7_9GAMM</name>
<proteinExistence type="predicted"/>
<dbReference type="SUPFAM" id="SSF55729">
    <property type="entry name" value="Acyl-CoA N-acyltransferases (Nat)"/>
    <property type="match status" value="1"/>
</dbReference>
<dbReference type="AlphaFoldDB" id="A0AAE9YNV7"/>
<reference evidence="2 3" key="1">
    <citation type="journal article" date="2015" name="Genome Announc.">
        <title>Draft Genome Sequences of Marine Isolates of Thalassomonas viridans and Thalassomonas actiniarum.</title>
        <authorList>
            <person name="Olonade I."/>
            <person name="van Zyl L.J."/>
            <person name="Trindade M."/>
        </authorList>
    </citation>
    <scope>NUCLEOTIDE SEQUENCE [LARGE SCALE GENOMIC DNA]</scope>
    <source>
        <strain evidence="2 3">A5K-106</strain>
    </source>
</reference>
<dbReference type="PROSITE" id="PS51186">
    <property type="entry name" value="GNAT"/>
    <property type="match status" value="1"/>
</dbReference>
<sequence length="144" mass="16483">MKVFEADKSYLPALNEFYITQGYHSDWGDRERAFIATFDNKIVGAVKVETNKGVSILRGMYLDKKYQGNGLGTAFIKHIEPILNETVAYCMPFSHLADFYGKIGFKIVSPESYPPFLTDRYKGYENQGYRIIAMCRESTILPKL</sequence>
<dbReference type="InterPro" id="IPR000182">
    <property type="entry name" value="GNAT_dom"/>
</dbReference>
<feature type="domain" description="N-acetyltransferase" evidence="1">
    <location>
        <begin position="1"/>
        <end position="124"/>
    </location>
</feature>
<evidence type="ECO:0000259" key="1">
    <source>
        <dbReference type="PROSITE" id="PS51186"/>
    </source>
</evidence>
<dbReference type="RefSeq" id="WP_044832025.1">
    <property type="nucleotide sequence ID" value="NZ_CP059735.1"/>
</dbReference>
<dbReference type="GO" id="GO:0016747">
    <property type="term" value="F:acyltransferase activity, transferring groups other than amino-acyl groups"/>
    <property type="evidence" value="ECO:0007669"/>
    <property type="project" value="InterPro"/>
</dbReference>
<accession>A0AAE9YNV7</accession>
<dbReference type="InterPro" id="IPR016181">
    <property type="entry name" value="Acyl_CoA_acyltransferase"/>
</dbReference>
<evidence type="ECO:0000313" key="2">
    <source>
        <dbReference type="EMBL" id="WDD97529.1"/>
    </source>
</evidence>
<keyword evidence="3" id="KW-1185">Reference proteome</keyword>
<evidence type="ECO:0000313" key="3">
    <source>
        <dbReference type="Proteomes" id="UP000032568"/>
    </source>
</evidence>
<dbReference type="EMBL" id="CP059735">
    <property type="protein sequence ID" value="WDD97529.1"/>
    <property type="molecule type" value="Genomic_DNA"/>
</dbReference>
<dbReference type="Pfam" id="PF13508">
    <property type="entry name" value="Acetyltransf_7"/>
    <property type="match status" value="1"/>
</dbReference>
<reference evidence="2 3" key="2">
    <citation type="journal article" date="2022" name="Mar. Drugs">
        <title>Bioassay-Guided Fractionation Leads to the Detection of Cholic Acid Generated by the Rare Thalassomonas sp.</title>
        <authorList>
            <person name="Pheiffer F."/>
            <person name="Schneider Y.K."/>
            <person name="Hansen E.H."/>
            <person name="Andersen J.H."/>
            <person name="Isaksson J."/>
            <person name="Busche T."/>
            <person name="R C."/>
            <person name="Kalinowski J."/>
            <person name="Zyl L.V."/>
            <person name="Trindade M."/>
        </authorList>
    </citation>
    <scope>NUCLEOTIDE SEQUENCE [LARGE SCALE GENOMIC DNA]</scope>
    <source>
        <strain evidence="2 3">A5K-106</strain>
    </source>
</reference>
<protein>
    <submittedName>
        <fullName evidence="2">GNAT family N-acetyltransferase</fullName>
    </submittedName>
</protein>
<organism evidence="2 3">
    <name type="scientific">Thalassomonas actiniarum</name>
    <dbReference type="NCBI Taxonomy" id="485447"/>
    <lineage>
        <taxon>Bacteria</taxon>
        <taxon>Pseudomonadati</taxon>
        <taxon>Pseudomonadota</taxon>
        <taxon>Gammaproteobacteria</taxon>
        <taxon>Alteromonadales</taxon>
        <taxon>Colwelliaceae</taxon>
        <taxon>Thalassomonas</taxon>
    </lineage>
</organism>
<gene>
    <name evidence="2" type="ORF">SG35_019715</name>
</gene>
<dbReference type="Gene3D" id="3.40.630.30">
    <property type="match status" value="1"/>
</dbReference>
<dbReference type="Proteomes" id="UP000032568">
    <property type="component" value="Chromosome"/>
</dbReference>
<dbReference type="KEGG" id="tact:SG35_019715"/>